<evidence type="ECO:0000313" key="3">
    <source>
        <dbReference type="Proteomes" id="UP001193501"/>
    </source>
</evidence>
<feature type="chain" id="PRO_5042058197" evidence="1">
    <location>
        <begin position="28"/>
        <end position="230"/>
    </location>
</feature>
<comment type="caution">
    <text evidence="2">The sequence shown here is derived from an EMBL/GenBank/DDBJ whole genome shotgun (WGS) entry which is preliminary data.</text>
</comment>
<accession>A0AAE5BW08</accession>
<protein>
    <submittedName>
        <fullName evidence="2">Uncharacterized protein</fullName>
    </submittedName>
</protein>
<evidence type="ECO:0000256" key="1">
    <source>
        <dbReference type="SAM" id="SignalP"/>
    </source>
</evidence>
<sequence length="230" mass="23787">MPGKTPALLRRGAALGALCLLAAPVLAEPPPCAVNGPLPGLVPTGFPAMVTTPVDFDRVEVLGEGLAFFEGLQDPRHALVFSERAREGGPKAELRFWDGAGQVHACLLGSGSLAPVMEQPGAWAWGDCDFGPAGAAQTAPPPGEAASEALVLKPGERRLLQVSAPFAELSTDLGAGPGGLAADMGAVTDRQVRVEALRPGVGMLVFMDYEQDDKGMRGFSARLCPVRVAP</sequence>
<gene>
    <name evidence="2" type="ORF">GV832_18210</name>
</gene>
<organism evidence="2 3">
    <name type="scientific">Stagnihabitans tardus</name>
    <dbReference type="NCBI Taxonomy" id="2699202"/>
    <lineage>
        <taxon>Bacteria</taxon>
        <taxon>Pseudomonadati</taxon>
        <taxon>Pseudomonadota</taxon>
        <taxon>Alphaproteobacteria</taxon>
        <taxon>Rhodobacterales</taxon>
        <taxon>Paracoccaceae</taxon>
        <taxon>Stagnihabitans</taxon>
    </lineage>
</organism>
<name>A0AAE5BW08_9RHOB</name>
<reference evidence="2" key="1">
    <citation type="submission" date="2020-01" db="EMBL/GenBank/DDBJ databases">
        <authorList>
            <person name="Chen W.-M."/>
        </authorList>
    </citation>
    <scope>NUCLEOTIDE SEQUENCE</scope>
    <source>
        <strain evidence="2">CYK-10</strain>
    </source>
</reference>
<dbReference type="EMBL" id="JAABNR010000025">
    <property type="protein sequence ID" value="NBZ89526.1"/>
    <property type="molecule type" value="Genomic_DNA"/>
</dbReference>
<feature type="signal peptide" evidence="1">
    <location>
        <begin position="1"/>
        <end position="27"/>
    </location>
</feature>
<evidence type="ECO:0000313" key="2">
    <source>
        <dbReference type="EMBL" id="NBZ89526.1"/>
    </source>
</evidence>
<proteinExistence type="predicted"/>
<dbReference type="AlphaFoldDB" id="A0AAE5BW08"/>
<keyword evidence="1" id="KW-0732">Signal</keyword>
<dbReference type="Proteomes" id="UP001193501">
    <property type="component" value="Unassembled WGS sequence"/>
</dbReference>
<dbReference type="RefSeq" id="WP_168776327.1">
    <property type="nucleotide sequence ID" value="NZ_JAABNR010000025.1"/>
</dbReference>
<keyword evidence="3" id="KW-1185">Reference proteome</keyword>